<reference evidence="2" key="1">
    <citation type="submission" date="2023-11" db="UniProtKB">
        <authorList>
            <consortium name="WormBaseParasite"/>
        </authorList>
    </citation>
    <scope>IDENTIFICATION</scope>
</reference>
<evidence type="ECO:0000313" key="1">
    <source>
        <dbReference type="Proteomes" id="UP000050791"/>
    </source>
</evidence>
<dbReference type="WBParaSite" id="SMTH1_95400.1">
    <property type="protein sequence ID" value="SMTH1_95400.1"/>
    <property type="gene ID" value="SMTH1_95400"/>
</dbReference>
<accession>A0AA85C0T5</accession>
<protein>
    <submittedName>
        <fullName evidence="2">Uncharacterized protein</fullName>
    </submittedName>
</protein>
<proteinExistence type="predicted"/>
<organism evidence="1 2">
    <name type="scientific">Schistosoma mattheei</name>
    <dbReference type="NCBI Taxonomy" id="31246"/>
    <lineage>
        <taxon>Eukaryota</taxon>
        <taxon>Metazoa</taxon>
        <taxon>Spiralia</taxon>
        <taxon>Lophotrochozoa</taxon>
        <taxon>Platyhelminthes</taxon>
        <taxon>Trematoda</taxon>
        <taxon>Digenea</taxon>
        <taxon>Strigeidida</taxon>
        <taxon>Schistosomatoidea</taxon>
        <taxon>Schistosomatidae</taxon>
        <taxon>Schistosoma</taxon>
    </lineage>
</organism>
<evidence type="ECO:0000313" key="2">
    <source>
        <dbReference type="WBParaSite" id="SMTH1_95400.1"/>
    </source>
</evidence>
<name>A0AA85C0T5_9TREM</name>
<dbReference type="Proteomes" id="UP000050791">
    <property type="component" value="Unassembled WGS sequence"/>
</dbReference>
<sequence>MKTGLFSNKYIQSHLNLIIELFQQLVHDNLEEITITNLDFNETNTTTTTIMDTDNHDPHQHSNTITGWYQPQSKLLEPRWKYLELHDEPKREYHSLITQSGLKQSYLLVCCGLSLFIGLIRYQWLKQDQLNHLQLLNQFLPSIITCLQSKYIQVLNITIKSLLVNHQSNYPLSKLQLLTLLNIVDIELNHNQNESMNSSLTLFNAILKRRLRDPIIQTNQNDFFNFIKDPQLLINNEGLIIAKLSDHNYDLKLVVVVDNVY</sequence>
<dbReference type="AlphaFoldDB" id="A0AA85C0T5"/>